<dbReference type="OrthoDB" id="82051at2157"/>
<dbReference type="InterPro" id="IPR011990">
    <property type="entry name" value="TPR-like_helical_dom_sf"/>
</dbReference>
<dbReference type="GeneID" id="64821055"/>
<feature type="repeat" description="TPR" evidence="1">
    <location>
        <begin position="34"/>
        <end position="67"/>
    </location>
</feature>
<dbReference type="Gene3D" id="1.25.40.10">
    <property type="entry name" value="Tetratricopeptide repeat domain"/>
    <property type="match status" value="2"/>
</dbReference>
<evidence type="ECO:0000313" key="2">
    <source>
        <dbReference type="EMBL" id="QUH24026.1"/>
    </source>
</evidence>
<dbReference type="KEGG" id="meme:HYG87_09780"/>
<dbReference type="EMBL" id="CP058560">
    <property type="protein sequence ID" value="QUH24026.1"/>
    <property type="molecule type" value="Genomic_DNA"/>
</dbReference>
<dbReference type="Pfam" id="PF13424">
    <property type="entry name" value="TPR_12"/>
    <property type="match status" value="2"/>
</dbReference>
<dbReference type="SMART" id="SM00028">
    <property type="entry name" value="TPR"/>
    <property type="match status" value="4"/>
</dbReference>
<dbReference type="RefSeq" id="WP_211532983.1">
    <property type="nucleotide sequence ID" value="NZ_CP058560.1"/>
</dbReference>
<evidence type="ECO:0000313" key="3">
    <source>
        <dbReference type="Proteomes" id="UP000681041"/>
    </source>
</evidence>
<dbReference type="SUPFAM" id="SSF48452">
    <property type="entry name" value="TPR-like"/>
    <property type="match status" value="2"/>
</dbReference>
<proteinExistence type="predicted"/>
<sequence length="295" mass="34076">MFIQILGVFDILKKKEMSLQYYLQRLYEIQEEELDVLISIGAYYLQEDNFEDSLNYFEKALRMAIDMDDEEMEAFILDSIGDVYLNSRNIDKALEYYKEAMRIYFSIKSPLKDEIKEKIKEVKKIKEAIDITEISQIKERKVPEPEEPPELNLEKLNSKLDFVVNMVDSTSIYSSYSNDKEAVSHLKDAFRISRDIGDEAGEAALLLMLGNIALKQKEYTDAKKYLEDSKTFFRRLGDEKGTGVTMVLLGTLNFALGDMQEVSDNFRNAVEKFQKIGNKDAESAAIDLLNTLYED</sequence>
<reference evidence="2" key="1">
    <citation type="submission" date="2020-07" db="EMBL/GenBank/DDBJ databases">
        <title>Methanobacterium. sp. MethCan genome.</title>
        <authorList>
            <person name="Postec A."/>
            <person name="Quemeneur M."/>
        </authorList>
    </citation>
    <scope>NUCLEOTIDE SEQUENCE</scope>
    <source>
        <strain evidence="2">MethCAN</strain>
    </source>
</reference>
<gene>
    <name evidence="2" type="ORF">HYG87_09780</name>
</gene>
<name>A0A8T8K623_9EURY</name>
<organism evidence="2 3">
    <name type="scientific">Methanobacterium alkalithermotolerans</name>
    <dbReference type="NCBI Taxonomy" id="2731220"/>
    <lineage>
        <taxon>Archaea</taxon>
        <taxon>Methanobacteriati</taxon>
        <taxon>Methanobacteriota</taxon>
        <taxon>Methanomada group</taxon>
        <taxon>Methanobacteria</taxon>
        <taxon>Methanobacteriales</taxon>
        <taxon>Methanobacteriaceae</taxon>
        <taxon>Methanobacterium</taxon>
    </lineage>
</organism>
<feature type="repeat" description="TPR" evidence="1">
    <location>
        <begin position="74"/>
        <end position="107"/>
    </location>
</feature>
<dbReference type="InterPro" id="IPR019734">
    <property type="entry name" value="TPR_rpt"/>
</dbReference>
<dbReference type="Proteomes" id="UP000681041">
    <property type="component" value="Chromosome"/>
</dbReference>
<evidence type="ECO:0000256" key="1">
    <source>
        <dbReference type="PROSITE-ProRule" id="PRU00339"/>
    </source>
</evidence>
<keyword evidence="3" id="KW-1185">Reference proteome</keyword>
<keyword evidence="1" id="KW-0802">TPR repeat</keyword>
<dbReference type="PROSITE" id="PS50005">
    <property type="entry name" value="TPR"/>
    <property type="match status" value="2"/>
</dbReference>
<accession>A0A8T8K623</accession>
<protein>
    <submittedName>
        <fullName evidence="2">Tetratricopeptide repeat protein</fullName>
    </submittedName>
</protein>
<dbReference type="AlphaFoldDB" id="A0A8T8K623"/>
<dbReference type="PANTHER" id="PTHR10098">
    <property type="entry name" value="RAPSYN-RELATED"/>
    <property type="match status" value="1"/>
</dbReference>